<protein>
    <submittedName>
        <fullName evidence="2">Uncharacterized protein</fullName>
    </submittedName>
</protein>
<sequence length="182" mass="19760">MGYNCSYCTLKDKCSVADEERRREQWMQTGYQMKKERRQELDGQMKVDDQMRPNYVGDLGGDQIPPPGYMPVPRMQSSQASTSFYYPPSCVEDQEEIGFAGAAARSPKGKGKATDPVQTRAPGKPKNSIEGALIAKASTFVVLKEKLITISLKGRAAVVNAGGAVPGLGYGANSSQCREKDG</sequence>
<feature type="region of interest" description="Disordered" evidence="1">
    <location>
        <begin position="101"/>
        <end position="127"/>
    </location>
</feature>
<evidence type="ECO:0000256" key="1">
    <source>
        <dbReference type="SAM" id="MobiDB-lite"/>
    </source>
</evidence>
<dbReference type="Proteomes" id="UP000706124">
    <property type="component" value="Unassembled WGS sequence"/>
</dbReference>
<dbReference type="EMBL" id="SRPO01000005">
    <property type="protein sequence ID" value="KAG5949401.1"/>
    <property type="molecule type" value="Genomic_DNA"/>
</dbReference>
<name>A0A9P7MK25_9HYPO</name>
<dbReference type="AlphaFoldDB" id="A0A9P7MK25"/>
<reference evidence="2 3" key="1">
    <citation type="journal article" date="2020" name="bioRxiv">
        <title>Whole genome comparisons of ergot fungi reveals the divergence and evolution of species within the genus Claviceps are the result of varying mechanisms driving genome evolution and host range expansion.</title>
        <authorList>
            <person name="Wyka S.A."/>
            <person name="Mondo S.J."/>
            <person name="Liu M."/>
            <person name="Dettman J."/>
            <person name="Nalam V."/>
            <person name="Broders K.D."/>
        </authorList>
    </citation>
    <scope>NUCLEOTIDE SEQUENCE [LARGE SCALE GENOMIC DNA]</scope>
    <source>
        <strain evidence="2 3">CCC 1485</strain>
    </source>
</reference>
<comment type="caution">
    <text evidence="2">The sequence shown here is derived from an EMBL/GenBank/DDBJ whole genome shotgun (WGS) entry which is preliminary data.</text>
</comment>
<evidence type="ECO:0000313" key="2">
    <source>
        <dbReference type="EMBL" id="KAG5949401.1"/>
    </source>
</evidence>
<proteinExistence type="predicted"/>
<accession>A0A9P7MK25</accession>
<organism evidence="2 3">
    <name type="scientific">Claviceps pazoutovae</name>
    <dbReference type="NCBI Taxonomy" id="1649127"/>
    <lineage>
        <taxon>Eukaryota</taxon>
        <taxon>Fungi</taxon>
        <taxon>Dikarya</taxon>
        <taxon>Ascomycota</taxon>
        <taxon>Pezizomycotina</taxon>
        <taxon>Sordariomycetes</taxon>
        <taxon>Hypocreomycetidae</taxon>
        <taxon>Hypocreales</taxon>
        <taxon>Clavicipitaceae</taxon>
        <taxon>Claviceps</taxon>
    </lineage>
</organism>
<gene>
    <name evidence="2" type="ORF">E4U60_005592</name>
</gene>
<keyword evidence="3" id="KW-1185">Reference proteome</keyword>
<evidence type="ECO:0000313" key="3">
    <source>
        <dbReference type="Proteomes" id="UP000706124"/>
    </source>
</evidence>